<evidence type="ECO:0000313" key="2">
    <source>
        <dbReference type="EMBL" id="KPQ43015.1"/>
    </source>
</evidence>
<gene>
    <name evidence="2" type="ORF">MPEBLZ_02446</name>
</gene>
<comment type="caution">
    <text evidence="2">The sequence shown here is derived from an EMBL/GenBank/DDBJ whole genome shotgun (WGS) entry which is preliminary data.</text>
</comment>
<accession>A0A0P8AFF0</accession>
<proteinExistence type="predicted"/>
<dbReference type="GO" id="GO:0016491">
    <property type="term" value="F:oxidoreductase activity"/>
    <property type="evidence" value="ECO:0007669"/>
    <property type="project" value="InterPro"/>
</dbReference>
<organism evidence="2 3">
    <name type="scientific">Candidatus Methanoperedens nitratireducens</name>
    <dbReference type="NCBI Taxonomy" id="1392998"/>
    <lineage>
        <taxon>Archaea</taxon>
        <taxon>Methanobacteriati</taxon>
        <taxon>Methanobacteriota</taxon>
        <taxon>Stenosarchaea group</taxon>
        <taxon>Methanomicrobia</taxon>
        <taxon>Methanosarcinales</taxon>
        <taxon>ANME-2 cluster</taxon>
        <taxon>Candidatus Methanoperedentaceae</taxon>
        <taxon>Candidatus Methanoperedens</taxon>
    </lineage>
</organism>
<evidence type="ECO:0000259" key="1">
    <source>
        <dbReference type="Pfam" id="PF07992"/>
    </source>
</evidence>
<sequence>MKYDVVIIGAGPAGSIAAEKLSASGYKTLIIDPCNKKKICAGVLTAQYARKYEVNENYVERKIKGVRLSFKGIKGEISYRNTVEYSINRDSFDAFNLARAVNNGSELKKNLVLSINEKDSCVMIQTEKDIVLADYAIIAAGVSELSQLYGGTKQYAYCTQQVKYREPGDFFEMDLFPGGYSWIVPKKDNVVSGTSSDKGYPDIPGERGLIPINGPVKRTFSNRTLLAGDAAGFVSPFDGEGIYYARRSGEIAAQTLSRAISGNNPLSEYENIWKSEFDFLSMAKISRLLSNNTILEAFVREIKDNERFNKVVEDILTKEIDKNKTGYIFSLIRKLI</sequence>
<dbReference type="PANTHER" id="PTHR42685:SF22">
    <property type="entry name" value="CONDITIONED MEDIUM FACTOR RECEPTOR 1"/>
    <property type="match status" value="1"/>
</dbReference>
<dbReference type="InterPro" id="IPR050407">
    <property type="entry name" value="Geranylgeranyl_reductase"/>
</dbReference>
<dbReference type="InterPro" id="IPR023753">
    <property type="entry name" value="FAD/NAD-binding_dom"/>
</dbReference>
<protein>
    <submittedName>
        <fullName evidence="2">Geranylgeranyl reductase</fullName>
    </submittedName>
</protein>
<dbReference type="EMBL" id="LKCM01000187">
    <property type="protein sequence ID" value="KPQ43015.1"/>
    <property type="molecule type" value="Genomic_DNA"/>
</dbReference>
<feature type="domain" description="FAD/NAD(P)-binding" evidence="1">
    <location>
        <begin position="3"/>
        <end position="149"/>
    </location>
</feature>
<dbReference type="SUPFAM" id="SSF51905">
    <property type="entry name" value="FAD/NAD(P)-binding domain"/>
    <property type="match status" value="1"/>
</dbReference>
<dbReference type="Gene3D" id="3.50.50.60">
    <property type="entry name" value="FAD/NAD(P)-binding domain"/>
    <property type="match status" value="1"/>
</dbReference>
<reference evidence="2 3" key="1">
    <citation type="submission" date="2015-09" db="EMBL/GenBank/DDBJ databases">
        <title>A metagenomics-based metabolic model of nitrate-dependent anaerobic oxidation of methane by Methanoperedens-like archaea.</title>
        <authorList>
            <person name="Arshad A."/>
            <person name="Speth D.R."/>
            <person name="De Graaf R.M."/>
            <person name="Op Den Camp H.J."/>
            <person name="Jetten M.S."/>
            <person name="Welte C.U."/>
        </authorList>
    </citation>
    <scope>NUCLEOTIDE SEQUENCE [LARGE SCALE GENOMIC DNA]</scope>
</reference>
<dbReference type="Proteomes" id="UP000050360">
    <property type="component" value="Unassembled WGS sequence"/>
</dbReference>
<name>A0A0P8AFF0_9EURY</name>
<dbReference type="PANTHER" id="PTHR42685">
    <property type="entry name" value="GERANYLGERANYL DIPHOSPHATE REDUCTASE"/>
    <property type="match status" value="1"/>
</dbReference>
<dbReference type="AlphaFoldDB" id="A0A0P8AFF0"/>
<dbReference type="PRINTS" id="PR00411">
    <property type="entry name" value="PNDRDTASEI"/>
</dbReference>
<evidence type="ECO:0000313" key="3">
    <source>
        <dbReference type="Proteomes" id="UP000050360"/>
    </source>
</evidence>
<dbReference type="Pfam" id="PF07992">
    <property type="entry name" value="Pyr_redox_2"/>
    <property type="match status" value="1"/>
</dbReference>
<dbReference type="InterPro" id="IPR036188">
    <property type="entry name" value="FAD/NAD-bd_sf"/>
</dbReference>